<proteinExistence type="predicted"/>
<evidence type="ECO:0000256" key="1">
    <source>
        <dbReference type="SAM" id="MobiDB-lite"/>
    </source>
</evidence>
<feature type="compositionally biased region" description="Acidic residues" evidence="1">
    <location>
        <begin position="51"/>
        <end position="62"/>
    </location>
</feature>
<gene>
    <name evidence="2" type="ORF">GGX14DRAFT_570173</name>
</gene>
<feature type="region of interest" description="Disordered" evidence="1">
    <location>
        <begin position="51"/>
        <end position="114"/>
    </location>
</feature>
<organism evidence="2 3">
    <name type="scientific">Mycena pura</name>
    <dbReference type="NCBI Taxonomy" id="153505"/>
    <lineage>
        <taxon>Eukaryota</taxon>
        <taxon>Fungi</taxon>
        <taxon>Dikarya</taxon>
        <taxon>Basidiomycota</taxon>
        <taxon>Agaricomycotina</taxon>
        <taxon>Agaricomycetes</taxon>
        <taxon>Agaricomycetidae</taxon>
        <taxon>Agaricales</taxon>
        <taxon>Marasmiineae</taxon>
        <taxon>Mycenaceae</taxon>
        <taxon>Mycena</taxon>
    </lineage>
</organism>
<dbReference type="AlphaFoldDB" id="A0AAD6V9B0"/>
<protein>
    <submittedName>
        <fullName evidence="2">Uncharacterized protein</fullName>
    </submittedName>
</protein>
<dbReference type="EMBL" id="JARJCW010000051">
    <property type="protein sequence ID" value="KAJ7203289.1"/>
    <property type="molecule type" value="Genomic_DNA"/>
</dbReference>
<dbReference type="Proteomes" id="UP001219525">
    <property type="component" value="Unassembled WGS sequence"/>
</dbReference>
<keyword evidence="3" id="KW-1185">Reference proteome</keyword>
<sequence>MLWTHSARKTRSGTVFAAWTSEVSAIQSTTFDIAPLLLDAVAVECDDQEDLEPDDALNDIDDAWPLPPRPDPWNEVDDLPPAPEQRASPARKRRASPTYDHLVATGTPLSGPHRRRAAQRARKIASEGHVPRASTLREHVATAKPISVPTFDASGLPSTRGAYAAVVEQKAEKYGHKKQRSVAELIGLGFQLVQWDGTSARPLSDNAGRIFAVLAGQPDNHEWRAAVSRAYDAIKQEGDAADFPTSMRRHRRGLFAAINVGLSYGKGVPVPTWLDAKEYTPLVNPAFNLWAPRLHAYYVDHNAQLGVRMPHLRRPFPKSVFACTAFNFGNSVWTFKHRDVCNLPFGWCAIQSMGKFDATKGGHLVLWDLKLVVEFPAGALILLPSATMAHSNVPVQAGDERISFTQFTAGGIFRWLDYGGRTEAELEDEDPDEHARQMALKGARWEAGLALWSTIDELLDYK</sequence>
<comment type="caution">
    <text evidence="2">The sequence shown here is derived from an EMBL/GenBank/DDBJ whole genome shotgun (WGS) entry which is preliminary data.</text>
</comment>
<evidence type="ECO:0000313" key="2">
    <source>
        <dbReference type="EMBL" id="KAJ7203289.1"/>
    </source>
</evidence>
<evidence type="ECO:0000313" key="3">
    <source>
        <dbReference type="Proteomes" id="UP001219525"/>
    </source>
</evidence>
<dbReference type="Gene3D" id="3.60.130.30">
    <property type="match status" value="1"/>
</dbReference>
<accession>A0AAD6V9B0</accession>
<name>A0AAD6V9B0_9AGAR</name>
<reference evidence="2" key="1">
    <citation type="submission" date="2023-03" db="EMBL/GenBank/DDBJ databases">
        <title>Massive genome expansion in bonnet fungi (Mycena s.s.) driven by repeated elements and novel gene families across ecological guilds.</title>
        <authorList>
            <consortium name="Lawrence Berkeley National Laboratory"/>
            <person name="Harder C.B."/>
            <person name="Miyauchi S."/>
            <person name="Viragh M."/>
            <person name="Kuo A."/>
            <person name="Thoen E."/>
            <person name="Andreopoulos B."/>
            <person name="Lu D."/>
            <person name="Skrede I."/>
            <person name="Drula E."/>
            <person name="Henrissat B."/>
            <person name="Morin E."/>
            <person name="Kohler A."/>
            <person name="Barry K."/>
            <person name="LaButti K."/>
            <person name="Morin E."/>
            <person name="Salamov A."/>
            <person name="Lipzen A."/>
            <person name="Mereny Z."/>
            <person name="Hegedus B."/>
            <person name="Baldrian P."/>
            <person name="Stursova M."/>
            <person name="Weitz H."/>
            <person name="Taylor A."/>
            <person name="Grigoriev I.V."/>
            <person name="Nagy L.G."/>
            <person name="Martin F."/>
            <person name="Kauserud H."/>
        </authorList>
    </citation>
    <scope>NUCLEOTIDE SEQUENCE</scope>
    <source>
        <strain evidence="2">9144</strain>
    </source>
</reference>